<organism evidence="1 2">
    <name type="scientific">Massilia cavernae</name>
    <dbReference type="NCBI Taxonomy" id="2320864"/>
    <lineage>
        <taxon>Bacteria</taxon>
        <taxon>Pseudomonadati</taxon>
        <taxon>Pseudomonadota</taxon>
        <taxon>Betaproteobacteria</taxon>
        <taxon>Burkholderiales</taxon>
        <taxon>Oxalobacteraceae</taxon>
        <taxon>Telluria group</taxon>
        <taxon>Massilia</taxon>
    </lineage>
</organism>
<evidence type="ECO:0000313" key="2">
    <source>
        <dbReference type="Proteomes" id="UP000284006"/>
    </source>
</evidence>
<accession>A0A418XRB0</accession>
<comment type="caution">
    <text evidence="1">The sequence shown here is derived from an EMBL/GenBank/DDBJ whole genome shotgun (WGS) entry which is preliminary data.</text>
</comment>
<gene>
    <name evidence="1" type="ORF">D3872_15490</name>
</gene>
<proteinExistence type="predicted"/>
<keyword evidence="2" id="KW-1185">Reference proteome</keyword>
<dbReference type="AlphaFoldDB" id="A0A418XRB0"/>
<evidence type="ECO:0000313" key="1">
    <source>
        <dbReference type="EMBL" id="RJG14957.1"/>
    </source>
</evidence>
<dbReference type="EMBL" id="QYUP01000122">
    <property type="protein sequence ID" value="RJG14957.1"/>
    <property type="molecule type" value="Genomic_DNA"/>
</dbReference>
<dbReference type="Proteomes" id="UP000284006">
    <property type="component" value="Unassembled WGS sequence"/>
</dbReference>
<sequence length="212" mass="21201">MRSASLAAFAALAACSGGNDEAANRESVLLSSAPAAGSSAFLVSGDPAGSFGEAFIGSDGNGIMLIENDDLRPAAAYYEVTGNAARRVPAADAALQTSLVAGSATPVNVKPITLAELAGSYAAINRDNAVTNFTLSAEGVISAGASSCRVNGNIRSASTIAGALPLIITLSGCGADDGDYRGYAVKAGEYAPAALRMVGVNRASFIDMLAFR</sequence>
<reference evidence="1 2" key="1">
    <citation type="submission" date="2018-09" db="EMBL/GenBank/DDBJ databases">
        <authorList>
            <person name="Zhu H."/>
        </authorList>
    </citation>
    <scope>NUCLEOTIDE SEQUENCE [LARGE SCALE GENOMIC DNA]</scope>
    <source>
        <strain evidence="1 2">K1S02-61</strain>
    </source>
</reference>
<name>A0A418XRB0_9BURK</name>
<dbReference type="PROSITE" id="PS51257">
    <property type="entry name" value="PROKAR_LIPOPROTEIN"/>
    <property type="match status" value="1"/>
</dbReference>
<evidence type="ECO:0008006" key="3">
    <source>
        <dbReference type="Google" id="ProtNLM"/>
    </source>
</evidence>
<protein>
    <recommendedName>
        <fullName evidence="3">Lipoprotein</fullName>
    </recommendedName>
</protein>